<dbReference type="AlphaFoldDB" id="A0A9D1WV81"/>
<organism evidence="1 2">
    <name type="scientific">Candidatus Anaerostipes excrementavium</name>
    <dbReference type="NCBI Taxonomy" id="2838463"/>
    <lineage>
        <taxon>Bacteria</taxon>
        <taxon>Bacillati</taxon>
        <taxon>Bacillota</taxon>
        <taxon>Clostridia</taxon>
        <taxon>Lachnospirales</taxon>
        <taxon>Lachnospiraceae</taxon>
        <taxon>Anaerostipes</taxon>
    </lineage>
</organism>
<reference evidence="1" key="2">
    <citation type="submission" date="2021-04" db="EMBL/GenBank/DDBJ databases">
        <authorList>
            <person name="Gilroy R."/>
        </authorList>
    </citation>
    <scope>NUCLEOTIDE SEQUENCE</scope>
    <source>
        <strain evidence="1">CHK191-13928</strain>
    </source>
</reference>
<dbReference type="Pfam" id="PF10987">
    <property type="entry name" value="DUF2806"/>
    <property type="match status" value="1"/>
</dbReference>
<evidence type="ECO:0000313" key="1">
    <source>
        <dbReference type="EMBL" id="HIX67522.1"/>
    </source>
</evidence>
<sequence length="322" mass="36630">MNPEILNTMVNTGQALITSPAVQGVVSSLITTLFIRRGEKIKVLEALKEKEFEKVMDELLQMGRLSYVELYKCQNFLKIAKRADEMIASYQANRPEVEIEETSQEDTFSFDWLMRFFDAVGNISNEDLQQLWGKVLANEIVKSKVCSLRTLDMIRNMSPKEANTFSLLCKYVMQSGNTYYIDSAGFFCEEDGHEKCRDFIQNKGLSYEEDIVPLVEAGALSQDHDLALYIYQDINLEVHNDKICGIVMSSDDTPKLFRRDAYLLTASGKELFTMIHNSGEVEADEEYTLLCLKDMKNGNPAFYVGAFRIQQGGSNIDLLEED</sequence>
<name>A0A9D1WV81_9FIRM</name>
<accession>A0A9D1WV81</accession>
<evidence type="ECO:0000313" key="2">
    <source>
        <dbReference type="Proteomes" id="UP000886721"/>
    </source>
</evidence>
<reference evidence="1" key="1">
    <citation type="journal article" date="2021" name="PeerJ">
        <title>Extensive microbial diversity within the chicken gut microbiome revealed by metagenomics and culture.</title>
        <authorList>
            <person name="Gilroy R."/>
            <person name="Ravi A."/>
            <person name="Getino M."/>
            <person name="Pursley I."/>
            <person name="Horton D.L."/>
            <person name="Alikhan N.F."/>
            <person name="Baker D."/>
            <person name="Gharbi K."/>
            <person name="Hall N."/>
            <person name="Watson M."/>
            <person name="Adriaenssens E.M."/>
            <person name="Foster-Nyarko E."/>
            <person name="Jarju S."/>
            <person name="Secka A."/>
            <person name="Antonio M."/>
            <person name="Oren A."/>
            <person name="Chaudhuri R.R."/>
            <person name="La Ragione R."/>
            <person name="Hildebrand F."/>
            <person name="Pallen M.J."/>
        </authorList>
    </citation>
    <scope>NUCLEOTIDE SEQUENCE</scope>
    <source>
        <strain evidence="1">CHK191-13928</strain>
    </source>
</reference>
<proteinExistence type="predicted"/>
<comment type="caution">
    <text evidence="1">The sequence shown here is derived from an EMBL/GenBank/DDBJ whole genome shotgun (WGS) entry which is preliminary data.</text>
</comment>
<gene>
    <name evidence="1" type="ORF">H9735_05260</name>
</gene>
<dbReference type="InterPro" id="IPR021254">
    <property type="entry name" value="DUF2806"/>
</dbReference>
<protein>
    <submittedName>
        <fullName evidence="1">DUF2806 domain-containing protein</fullName>
    </submittedName>
</protein>
<dbReference type="EMBL" id="DXEM01000015">
    <property type="protein sequence ID" value="HIX67522.1"/>
    <property type="molecule type" value="Genomic_DNA"/>
</dbReference>
<dbReference type="Proteomes" id="UP000886721">
    <property type="component" value="Unassembled WGS sequence"/>
</dbReference>